<dbReference type="Proteomes" id="UP000680020">
    <property type="component" value="Unassembled WGS sequence"/>
</dbReference>
<gene>
    <name evidence="1" type="ORF">J7561_03925</name>
</gene>
<dbReference type="InterPro" id="IPR023696">
    <property type="entry name" value="Ureohydrolase_dom_sf"/>
</dbReference>
<comment type="caution">
    <text evidence="1">The sequence shown here is derived from an EMBL/GenBank/DDBJ whole genome shotgun (WGS) entry which is preliminary data.</text>
</comment>
<protein>
    <submittedName>
        <fullName evidence="1">Arginase family protein</fullName>
    </submittedName>
</protein>
<dbReference type="GO" id="GO:0016813">
    <property type="term" value="F:hydrolase activity, acting on carbon-nitrogen (but not peptide) bonds, in linear amidines"/>
    <property type="evidence" value="ECO:0007669"/>
    <property type="project" value="UniProtKB-ARBA"/>
</dbReference>
<name>A0AB35BXB2_9GAMM</name>
<dbReference type="SUPFAM" id="SSF52768">
    <property type="entry name" value="Arginase/deacetylase"/>
    <property type="match status" value="1"/>
</dbReference>
<accession>A0AB35BXB2</accession>
<sequence>MKTPLILDFDHSVSLEHATTIDLSSWQEAIRFGSSLKTYQQLSHYLARILPSNYGTVFMGSGDYHHISTLLIERMPIDEPFDVVIFDNHPDNMSFPFGIHCGSWVAHIAKLPQVHHIHVLGITSNDIGIAHSWENHLRPLYGDKLTYWSMKVNTRWAQWMGLKKAFQSFETSDDLIHTFLQTQANSTRPVYLSIDKDALSDQVVQTNWDQGILEARHMMAVIDAIKPRLIGSDVTGDVSEYTYQTGWKRFLSRLDQQAPIPLDKLTAWQATQNAFNQSILDRLMP</sequence>
<organism evidence="1 2">
    <name type="scientific">Wohlfahrtiimonas chitiniclastica</name>
    <dbReference type="NCBI Taxonomy" id="400946"/>
    <lineage>
        <taxon>Bacteria</taxon>
        <taxon>Pseudomonadati</taxon>
        <taxon>Pseudomonadota</taxon>
        <taxon>Gammaproteobacteria</taxon>
        <taxon>Cardiobacteriales</taxon>
        <taxon>Ignatzschineriaceae</taxon>
        <taxon>Wohlfahrtiimonas</taxon>
    </lineage>
</organism>
<dbReference type="AlphaFoldDB" id="A0AB35BXB2"/>
<dbReference type="InterPro" id="IPR006035">
    <property type="entry name" value="Ureohydrolase"/>
</dbReference>
<reference evidence="1" key="1">
    <citation type="submission" date="2021-03" db="EMBL/GenBank/DDBJ databases">
        <title>Identification and antibiotic profiling of Wohlfahrtiimonas chitiniclastica, an underestimated human pathogen.</title>
        <authorList>
            <person name="Kopf A."/>
            <person name="Bunk B."/>
            <person name="Coldewey S."/>
            <person name="Gunzer F."/>
            <person name="Riedel T."/>
            <person name="Schroettner P."/>
        </authorList>
    </citation>
    <scope>NUCLEOTIDE SEQUENCE</scope>
    <source>
        <strain evidence="1">DSM 100917</strain>
    </source>
</reference>
<dbReference type="EMBL" id="JAGIBU010000002">
    <property type="protein sequence ID" value="MBS7824351.1"/>
    <property type="molecule type" value="Genomic_DNA"/>
</dbReference>
<evidence type="ECO:0000313" key="1">
    <source>
        <dbReference type="EMBL" id="MBS7824351.1"/>
    </source>
</evidence>
<dbReference type="GO" id="GO:0046872">
    <property type="term" value="F:metal ion binding"/>
    <property type="evidence" value="ECO:0007669"/>
    <property type="project" value="InterPro"/>
</dbReference>
<dbReference type="RefSeq" id="WP_213403583.1">
    <property type="nucleotide sequence ID" value="NZ_JAGIBT010000002.1"/>
</dbReference>
<dbReference type="Pfam" id="PF00491">
    <property type="entry name" value="Arginase"/>
    <property type="match status" value="1"/>
</dbReference>
<evidence type="ECO:0000313" key="2">
    <source>
        <dbReference type="Proteomes" id="UP000680020"/>
    </source>
</evidence>
<proteinExistence type="predicted"/>
<dbReference type="Gene3D" id="3.40.800.10">
    <property type="entry name" value="Ureohydrolase domain"/>
    <property type="match status" value="1"/>
</dbReference>